<dbReference type="Proteomes" id="UP000244912">
    <property type="component" value="Unassembled WGS sequence"/>
</dbReference>
<evidence type="ECO:0000313" key="2">
    <source>
        <dbReference type="Proteomes" id="UP000244912"/>
    </source>
</evidence>
<reference evidence="1 2" key="1">
    <citation type="submission" date="2018-03" db="EMBL/GenBank/DDBJ databases">
        <authorList>
            <person name="Keele B.F."/>
        </authorList>
    </citation>
    <scope>NUCLEOTIDE SEQUENCE [LARGE SCALE GENOMIC DNA]</scope>
    <source>
        <strain evidence="1 2">CECT 8504</strain>
    </source>
</reference>
<proteinExistence type="predicted"/>
<accession>A0A2R8C1T6</accession>
<organism evidence="1 2">
    <name type="scientific">Palleronia abyssalis</name>
    <dbReference type="NCBI Taxonomy" id="1501240"/>
    <lineage>
        <taxon>Bacteria</taxon>
        <taxon>Pseudomonadati</taxon>
        <taxon>Pseudomonadota</taxon>
        <taxon>Alphaproteobacteria</taxon>
        <taxon>Rhodobacterales</taxon>
        <taxon>Roseobacteraceae</taxon>
        <taxon>Palleronia</taxon>
    </lineage>
</organism>
<dbReference type="OrthoDB" id="7726846at2"/>
<protein>
    <submittedName>
        <fullName evidence="1">Uncharacterized protein</fullName>
    </submittedName>
</protein>
<gene>
    <name evidence="1" type="ORF">PAA8504_04143</name>
</gene>
<keyword evidence="2" id="KW-1185">Reference proteome</keyword>
<dbReference type="AlphaFoldDB" id="A0A2R8C1T6"/>
<name>A0A2R8C1T6_9RHOB</name>
<dbReference type="EMBL" id="ONZF01000016">
    <property type="protein sequence ID" value="SPJ26286.1"/>
    <property type="molecule type" value="Genomic_DNA"/>
</dbReference>
<dbReference type="RefSeq" id="WP_108895985.1">
    <property type="nucleotide sequence ID" value="NZ_ONZF01000016.1"/>
</dbReference>
<evidence type="ECO:0000313" key="1">
    <source>
        <dbReference type="EMBL" id="SPJ26286.1"/>
    </source>
</evidence>
<sequence length="83" mass="9419">MQLLICYETHDRTAFRAAHGETRERRDQAGLTQLQLWEEAEAPNRLWALYGVSDRDKAEAWLAEKSSLSSQLSGLDSHFLATA</sequence>